<accession>A0ABU7B4I4</accession>
<evidence type="ECO:0008006" key="4">
    <source>
        <dbReference type="Google" id="ProtNLM"/>
    </source>
</evidence>
<evidence type="ECO:0000313" key="2">
    <source>
        <dbReference type="EMBL" id="MED6245179.1"/>
    </source>
</evidence>
<feature type="chain" id="PRO_5045293566" description="Secreted protein" evidence="1">
    <location>
        <begin position="24"/>
        <end position="154"/>
    </location>
</feature>
<name>A0ABU7B4I4_9TELE</name>
<reference evidence="2 3" key="1">
    <citation type="submission" date="2021-07" db="EMBL/GenBank/DDBJ databases">
        <authorList>
            <person name="Palmer J.M."/>
        </authorList>
    </citation>
    <scope>NUCLEOTIDE SEQUENCE [LARGE SCALE GENOMIC DNA]</scope>
    <source>
        <strain evidence="2 3">AT_MEX2019</strain>
        <tissue evidence="2">Muscle</tissue>
    </source>
</reference>
<keyword evidence="3" id="KW-1185">Reference proteome</keyword>
<comment type="caution">
    <text evidence="2">The sequence shown here is derived from an EMBL/GenBank/DDBJ whole genome shotgun (WGS) entry which is preliminary data.</text>
</comment>
<keyword evidence="1" id="KW-0732">Signal</keyword>
<sequence>MSVINRNTNRLVLLSSILSLLQEHSLLLCESSRQSCSTYLVTLQGCLTLVLTSDQSASLPSSLQHYSQTTRIQTWRYMTTITPVSIRGSHPGLFSTSTFCRWPLEGAADLLCCWVDVSCCASEHLFPVFISWCMREAGKVLYRSSFNLRGDHHF</sequence>
<proteinExistence type="predicted"/>
<gene>
    <name evidence="2" type="ORF">ATANTOWER_032627</name>
</gene>
<organism evidence="2 3">
    <name type="scientific">Ataeniobius toweri</name>
    <dbReference type="NCBI Taxonomy" id="208326"/>
    <lineage>
        <taxon>Eukaryota</taxon>
        <taxon>Metazoa</taxon>
        <taxon>Chordata</taxon>
        <taxon>Craniata</taxon>
        <taxon>Vertebrata</taxon>
        <taxon>Euteleostomi</taxon>
        <taxon>Actinopterygii</taxon>
        <taxon>Neopterygii</taxon>
        <taxon>Teleostei</taxon>
        <taxon>Neoteleostei</taxon>
        <taxon>Acanthomorphata</taxon>
        <taxon>Ovalentaria</taxon>
        <taxon>Atherinomorphae</taxon>
        <taxon>Cyprinodontiformes</taxon>
        <taxon>Goodeidae</taxon>
        <taxon>Ataeniobius</taxon>
    </lineage>
</organism>
<feature type="signal peptide" evidence="1">
    <location>
        <begin position="1"/>
        <end position="23"/>
    </location>
</feature>
<dbReference type="EMBL" id="JAHUTI010040307">
    <property type="protein sequence ID" value="MED6245179.1"/>
    <property type="molecule type" value="Genomic_DNA"/>
</dbReference>
<evidence type="ECO:0000313" key="3">
    <source>
        <dbReference type="Proteomes" id="UP001345963"/>
    </source>
</evidence>
<protein>
    <recommendedName>
        <fullName evidence="4">Secreted protein</fullName>
    </recommendedName>
</protein>
<evidence type="ECO:0000256" key="1">
    <source>
        <dbReference type="SAM" id="SignalP"/>
    </source>
</evidence>
<dbReference type="Proteomes" id="UP001345963">
    <property type="component" value="Unassembled WGS sequence"/>
</dbReference>